<dbReference type="AlphaFoldDB" id="A0A3D8ILU6"/>
<dbReference type="OrthoDB" id="5326605at2"/>
<dbReference type="EMBL" id="NXLT01000008">
    <property type="protein sequence ID" value="RDU66152.1"/>
    <property type="molecule type" value="Genomic_DNA"/>
</dbReference>
<evidence type="ECO:0000256" key="2">
    <source>
        <dbReference type="ARBA" id="ARBA00022803"/>
    </source>
</evidence>
<evidence type="ECO:0000256" key="3">
    <source>
        <dbReference type="PROSITE-ProRule" id="PRU00339"/>
    </source>
</evidence>
<dbReference type="Proteomes" id="UP000256514">
    <property type="component" value="Unassembled WGS sequence"/>
</dbReference>
<dbReference type="Gene3D" id="1.25.40.10">
    <property type="entry name" value="Tetratricopeptide repeat domain"/>
    <property type="match status" value="1"/>
</dbReference>
<dbReference type="InterPro" id="IPR013105">
    <property type="entry name" value="TPR_2"/>
</dbReference>
<keyword evidence="5" id="KW-1185">Reference proteome</keyword>
<dbReference type="InterPro" id="IPR019734">
    <property type="entry name" value="TPR_rpt"/>
</dbReference>
<sequence>MNRVVWSMMFCVAHLWSAPFLEQIQAYFLYKQHAYPQALRMYESLYTQQKLCHNAYNLANVYYKMGIYASAISLYQEGLELPCKDKYYALLWHNLGNALFALGRYVEAYHAFENALRFASNVDTQHNLAITRELLEHEKSIAKIITKPKATDSQEFENTTPLVMPQIATPKDLADTHLKPW</sequence>
<evidence type="ECO:0000313" key="4">
    <source>
        <dbReference type="EMBL" id="RDU66152.1"/>
    </source>
</evidence>
<dbReference type="PROSITE" id="PS50005">
    <property type="entry name" value="TPR"/>
    <property type="match status" value="1"/>
</dbReference>
<dbReference type="Pfam" id="PF13181">
    <property type="entry name" value="TPR_8"/>
    <property type="match status" value="1"/>
</dbReference>
<dbReference type="SMART" id="SM00028">
    <property type="entry name" value="TPR"/>
    <property type="match status" value="2"/>
</dbReference>
<dbReference type="SUPFAM" id="SSF48452">
    <property type="entry name" value="TPR-like"/>
    <property type="match status" value="1"/>
</dbReference>
<proteinExistence type="predicted"/>
<feature type="repeat" description="TPR" evidence="3">
    <location>
        <begin position="89"/>
        <end position="122"/>
    </location>
</feature>
<evidence type="ECO:0000256" key="1">
    <source>
        <dbReference type="ARBA" id="ARBA00022737"/>
    </source>
</evidence>
<organism evidence="4 5">
    <name type="scientific">Helicobacter equorum</name>
    <dbReference type="NCBI Taxonomy" id="361872"/>
    <lineage>
        <taxon>Bacteria</taxon>
        <taxon>Pseudomonadati</taxon>
        <taxon>Campylobacterota</taxon>
        <taxon>Epsilonproteobacteria</taxon>
        <taxon>Campylobacterales</taxon>
        <taxon>Helicobacteraceae</taxon>
        <taxon>Helicobacter</taxon>
    </lineage>
</organism>
<gene>
    <name evidence="4" type="ORF">CQA54_07740</name>
</gene>
<accession>A0A3D8ILU6</accession>
<name>A0A3D8ILU6_9HELI</name>
<protein>
    <submittedName>
        <fullName evidence="4">Uncharacterized protein</fullName>
    </submittedName>
</protein>
<keyword evidence="2 3" id="KW-0802">TPR repeat</keyword>
<dbReference type="RefSeq" id="WP_115571523.1">
    <property type="nucleotide sequence ID" value="NZ_NXLT01000008.1"/>
</dbReference>
<evidence type="ECO:0000313" key="5">
    <source>
        <dbReference type="Proteomes" id="UP000256514"/>
    </source>
</evidence>
<dbReference type="Pfam" id="PF07719">
    <property type="entry name" value="TPR_2"/>
    <property type="match status" value="1"/>
</dbReference>
<dbReference type="InterPro" id="IPR011990">
    <property type="entry name" value="TPR-like_helical_dom_sf"/>
</dbReference>
<keyword evidence="1" id="KW-0677">Repeat</keyword>
<reference evidence="4 5" key="1">
    <citation type="submission" date="2018-04" db="EMBL/GenBank/DDBJ databases">
        <title>Novel Campyloabacter and Helicobacter Species and Strains.</title>
        <authorList>
            <person name="Mannion A.J."/>
            <person name="Shen Z."/>
            <person name="Fox J.G."/>
        </authorList>
    </citation>
    <scope>NUCLEOTIDE SEQUENCE [LARGE SCALE GENOMIC DNA]</scope>
    <source>
        <strain evidence="4 5">MIT 12-6600</strain>
    </source>
</reference>
<comment type="caution">
    <text evidence="4">The sequence shown here is derived from an EMBL/GenBank/DDBJ whole genome shotgun (WGS) entry which is preliminary data.</text>
</comment>